<keyword evidence="1 4" id="KW-0489">Methyltransferase</keyword>
<name>A0A448MXB9_9ACTN</name>
<dbReference type="Gene3D" id="3.30.1330.30">
    <property type="match status" value="1"/>
</dbReference>
<sequence length="263" mass="28333">MRLDVTDPDDPRMGDYVSLRDSQLRRRVEGERGIFIAEGDKIIRRAAEAGCRPRSFLLAAKWLPGLGDVLAARPDVPCLVADDRLIEQVSGFHVHRGALASFERPDETPWEPILGARRVLVCEDLVDHANVGSIIRVAAALGWDAVVISPGGADPLYRRAVKASMGTCFQVGWRRMTDSATDLARFRAAGFELAATTLSPGATPLTGYRAPEKLALLLGSEGHGLSAGWLDASDVRLGIEMAAGVDSLNVATAAAIFAHWLRL</sequence>
<dbReference type="PANTHER" id="PTHR43191:SF12">
    <property type="entry name" value="RRNA METHYLASE"/>
    <property type="match status" value="1"/>
</dbReference>
<protein>
    <submittedName>
        <fullName evidence="4">TrmH family tRNA/rRNA methyltransferase</fullName>
        <ecNumber evidence="4">2.1.1.-</ecNumber>
    </submittedName>
</protein>
<evidence type="ECO:0000256" key="2">
    <source>
        <dbReference type="ARBA" id="ARBA00022679"/>
    </source>
</evidence>
<dbReference type="PANTHER" id="PTHR43191">
    <property type="entry name" value="RRNA METHYLTRANSFERASE 3"/>
    <property type="match status" value="1"/>
</dbReference>
<dbReference type="AlphaFoldDB" id="A0A448MXB9"/>
<evidence type="ECO:0000259" key="3">
    <source>
        <dbReference type="Pfam" id="PF00588"/>
    </source>
</evidence>
<feature type="domain" description="tRNA/rRNA methyltransferase SpoU type" evidence="3">
    <location>
        <begin position="119"/>
        <end position="258"/>
    </location>
</feature>
<proteinExistence type="predicted"/>
<accession>A0A448MXB9</accession>
<dbReference type="Pfam" id="PF00588">
    <property type="entry name" value="SpoU_methylase"/>
    <property type="match status" value="1"/>
</dbReference>
<dbReference type="GO" id="GO:0032259">
    <property type="term" value="P:methylation"/>
    <property type="evidence" value="ECO:0007669"/>
    <property type="project" value="UniProtKB-KW"/>
</dbReference>
<dbReference type="GO" id="GO:0008173">
    <property type="term" value="F:RNA methyltransferase activity"/>
    <property type="evidence" value="ECO:0007669"/>
    <property type="project" value="InterPro"/>
</dbReference>
<keyword evidence="2 4" id="KW-0808">Transferase</keyword>
<evidence type="ECO:0000256" key="1">
    <source>
        <dbReference type="ARBA" id="ARBA00022603"/>
    </source>
</evidence>
<dbReference type="EMBL" id="LR134406">
    <property type="protein sequence ID" value="VEH69773.1"/>
    <property type="molecule type" value="Genomic_DNA"/>
</dbReference>
<dbReference type="InterPro" id="IPR029028">
    <property type="entry name" value="Alpha/beta_knot_MTases"/>
</dbReference>
<dbReference type="SUPFAM" id="SSF75217">
    <property type="entry name" value="alpha/beta knot"/>
    <property type="match status" value="1"/>
</dbReference>
<dbReference type="GO" id="GO:0003723">
    <property type="term" value="F:RNA binding"/>
    <property type="evidence" value="ECO:0007669"/>
    <property type="project" value="InterPro"/>
</dbReference>
<dbReference type="CDD" id="cd18095">
    <property type="entry name" value="SpoU-like_rRNA-MTase"/>
    <property type="match status" value="1"/>
</dbReference>
<reference evidence="4 5" key="1">
    <citation type="submission" date="2018-12" db="EMBL/GenBank/DDBJ databases">
        <authorList>
            <consortium name="Pathogen Informatics"/>
        </authorList>
    </citation>
    <scope>NUCLEOTIDE SEQUENCE [LARGE SCALE GENOMIC DNA]</scope>
    <source>
        <strain evidence="4 5">NCTC12967</strain>
    </source>
</reference>
<dbReference type="SUPFAM" id="SSF55315">
    <property type="entry name" value="L30e-like"/>
    <property type="match status" value="1"/>
</dbReference>
<dbReference type="Gene3D" id="3.40.1280.10">
    <property type="match status" value="1"/>
</dbReference>
<organism evidence="4 5">
    <name type="scientific">Arachnia propionica</name>
    <dbReference type="NCBI Taxonomy" id="1750"/>
    <lineage>
        <taxon>Bacteria</taxon>
        <taxon>Bacillati</taxon>
        <taxon>Actinomycetota</taxon>
        <taxon>Actinomycetes</taxon>
        <taxon>Propionibacteriales</taxon>
        <taxon>Propionibacteriaceae</taxon>
        <taxon>Arachnia</taxon>
    </lineage>
</organism>
<evidence type="ECO:0000313" key="4">
    <source>
        <dbReference type="EMBL" id="VEH69773.1"/>
    </source>
</evidence>
<keyword evidence="5" id="KW-1185">Reference proteome</keyword>
<dbReference type="GeneID" id="64406531"/>
<dbReference type="InterPro" id="IPR029064">
    <property type="entry name" value="Ribosomal_eL30-like_sf"/>
</dbReference>
<dbReference type="InterPro" id="IPR029026">
    <property type="entry name" value="tRNA_m1G_MTases_N"/>
</dbReference>
<dbReference type="Proteomes" id="UP000273044">
    <property type="component" value="Chromosome"/>
</dbReference>
<dbReference type="InterPro" id="IPR051259">
    <property type="entry name" value="rRNA_Methyltransferase"/>
</dbReference>
<gene>
    <name evidence="4" type="ORF">NCTC12967_01051</name>
</gene>
<dbReference type="InterPro" id="IPR001537">
    <property type="entry name" value="SpoU_MeTrfase"/>
</dbReference>
<dbReference type="GO" id="GO:0006396">
    <property type="term" value="P:RNA processing"/>
    <property type="evidence" value="ECO:0007669"/>
    <property type="project" value="InterPro"/>
</dbReference>
<dbReference type="RefSeq" id="WP_061787142.1">
    <property type="nucleotide sequence ID" value="NZ_CAJZDL010000005.1"/>
</dbReference>
<dbReference type="EC" id="2.1.1.-" evidence="4"/>
<evidence type="ECO:0000313" key="5">
    <source>
        <dbReference type="Proteomes" id="UP000273044"/>
    </source>
</evidence>